<name>A0A1B7LJR5_9FIRM</name>
<evidence type="ECO:0000313" key="3">
    <source>
        <dbReference type="Proteomes" id="UP000078532"/>
    </source>
</evidence>
<dbReference type="Proteomes" id="UP000078532">
    <property type="component" value="Unassembled WGS sequence"/>
</dbReference>
<organism evidence="2 3">
    <name type="scientific">Desulfotomaculum copahuensis</name>
    <dbReference type="NCBI Taxonomy" id="1838280"/>
    <lineage>
        <taxon>Bacteria</taxon>
        <taxon>Bacillati</taxon>
        <taxon>Bacillota</taxon>
        <taxon>Clostridia</taxon>
        <taxon>Eubacteriales</taxon>
        <taxon>Desulfotomaculaceae</taxon>
        <taxon>Desulfotomaculum</taxon>
    </lineage>
</organism>
<feature type="compositionally biased region" description="Basic and acidic residues" evidence="1">
    <location>
        <begin position="1"/>
        <end position="18"/>
    </location>
</feature>
<protein>
    <submittedName>
        <fullName evidence="2">Uncharacterized protein</fullName>
    </submittedName>
</protein>
<reference evidence="2 3" key="1">
    <citation type="submission" date="2016-04" db="EMBL/GenBank/DDBJ databases">
        <authorList>
            <person name="Evans L.H."/>
            <person name="Alamgir A."/>
            <person name="Owens N."/>
            <person name="Weber N.D."/>
            <person name="Virtaneva K."/>
            <person name="Barbian K."/>
            <person name="Babar A."/>
            <person name="Rosenke K."/>
        </authorList>
    </citation>
    <scope>NUCLEOTIDE SEQUENCE [LARGE SCALE GENOMIC DNA]</scope>
    <source>
        <strain evidence="2 3">LMa1</strain>
    </source>
</reference>
<proteinExistence type="predicted"/>
<evidence type="ECO:0000313" key="2">
    <source>
        <dbReference type="EMBL" id="OAT86810.1"/>
    </source>
</evidence>
<comment type="caution">
    <text evidence="2">The sequence shown here is derived from an EMBL/GenBank/DDBJ whole genome shotgun (WGS) entry which is preliminary data.</text>
</comment>
<sequence>MSSDHDIGKNLEFADKKPMSPYPDTGKDDTNKIHNNVVVDVVDPPTASNCQQDEEPGQTRAADGDNALTDNAPAVISELQSAVQEATGARVDVSFLQDLMTEFPVKTIREKIKLLGEMGAGIGIRNVPGLLTAALRNDYRHVPGHVQPRAAPGKKGGQAPSDPGDAERLQKKRELLKSLYLT</sequence>
<dbReference type="STRING" id="1838280.A6M21_16505"/>
<evidence type="ECO:0000256" key="1">
    <source>
        <dbReference type="SAM" id="MobiDB-lite"/>
    </source>
</evidence>
<feature type="region of interest" description="Disordered" evidence="1">
    <location>
        <begin position="1"/>
        <end position="67"/>
    </location>
</feature>
<dbReference type="AlphaFoldDB" id="A0A1B7LJR5"/>
<feature type="compositionally biased region" description="Low complexity" evidence="1">
    <location>
        <begin position="35"/>
        <end position="45"/>
    </location>
</feature>
<feature type="region of interest" description="Disordered" evidence="1">
    <location>
        <begin position="143"/>
        <end position="169"/>
    </location>
</feature>
<accession>A0A1B7LJR5</accession>
<gene>
    <name evidence="2" type="ORF">A6M21_16505</name>
</gene>
<keyword evidence="3" id="KW-1185">Reference proteome</keyword>
<dbReference type="EMBL" id="LYVF01000008">
    <property type="protein sequence ID" value="OAT86810.1"/>
    <property type="molecule type" value="Genomic_DNA"/>
</dbReference>